<evidence type="ECO:0000256" key="3">
    <source>
        <dbReference type="SAM" id="SignalP"/>
    </source>
</evidence>
<feature type="domain" description="BD-FAE-like" evidence="4">
    <location>
        <begin position="62"/>
        <end position="257"/>
    </location>
</feature>
<dbReference type="OrthoDB" id="9777975at2"/>
<dbReference type="STRING" id="216432.CA2559_11223"/>
<evidence type="ECO:0000313" key="5">
    <source>
        <dbReference type="EMBL" id="EAP86603.1"/>
    </source>
</evidence>
<dbReference type="Pfam" id="PF20434">
    <property type="entry name" value="BD-FAE"/>
    <property type="match status" value="1"/>
</dbReference>
<dbReference type="EMBL" id="CP002046">
    <property type="protein sequence ID" value="EAP86603.1"/>
    <property type="molecule type" value="Genomic_DNA"/>
</dbReference>
<reference evidence="5 6" key="1">
    <citation type="journal article" date="2010" name="J. Bacteriol.">
        <title>The complete genome sequence of Croceibacter atlanticus HTCC2559T.</title>
        <authorList>
            <person name="Oh H.M."/>
            <person name="Kang I."/>
            <person name="Ferriera S."/>
            <person name="Giovannoni S.J."/>
            <person name="Cho J.C."/>
        </authorList>
    </citation>
    <scope>NUCLEOTIDE SEQUENCE [LARGE SCALE GENOMIC DNA]</scope>
    <source>
        <strain evidence="6">ATCC BAA-628 / HTCC2559 / KCTC 12090</strain>
    </source>
</reference>
<proteinExistence type="predicted"/>
<dbReference type="InterPro" id="IPR049492">
    <property type="entry name" value="BD-FAE-like_dom"/>
</dbReference>
<dbReference type="HOGENOM" id="CLU_012494_4_0_10"/>
<dbReference type="PANTHER" id="PTHR48081:SF13">
    <property type="entry name" value="ALPHA_BETA HYDROLASE"/>
    <property type="match status" value="1"/>
</dbReference>
<dbReference type="InterPro" id="IPR050300">
    <property type="entry name" value="GDXG_lipolytic_enzyme"/>
</dbReference>
<evidence type="ECO:0000256" key="1">
    <source>
        <dbReference type="ARBA" id="ARBA00022801"/>
    </source>
</evidence>
<dbReference type="PANTHER" id="PTHR48081">
    <property type="entry name" value="AB HYDROLASE SUPERFAMILY PROTEIN C4A8.06C"/>
    <property type="match status" value="1"/>
</dbReference>
<keyword evidence="1" id="KW-0378">Hydrolase</keyword>
<dbReference type="SUPFAM" id="SSF53474">
    <property type="entry name" value="alpha/beta-Hydrolases"/>
    <property type="match status" value="1"/>
</dbReference>
<keyword evidence="3" id="KW-0732">Signal</keyword>
<dbReference type="Proteomes" id="UP000002297">
    <property type="component" value="Chromosome"/>
</dbReference>
<protein>
    <submittedName>
        <fullName evidence="5">Probable lipase</fullName>
    </submittedName>
</protein>
<feature type="compositionally biased region" description="Polar residues" evidence="2">
    <location>
        <begin position="26"/>
        <end position="40"/>
    </location>
</feature>
<organism evidence="5 6">
    <name type="scientific">Croceibacter atlanticus (strain ATCC BAA-628 / JCM 21780 / CIP 108009 / IAM 15332 / KCTC 12090 / HTCC2559)</name>
    <dbReference type="NCBI Taxonomy" id="216432"/>
    <lineage>
        <taxon>Bacteria</taxon>
        <taxon>Pseudomonadati</taxon>
        <taxon>Bacteroidota</taxon>
        <taxon>Flavobacteriia</taxon>
        <taxon>Flavobacteriales</taxon>
        <taxon>Flavobacteriaceae</taxon>
        <taxon>Croceibacter</taxon>
    </lineage>
</organism>
<name>A3U9W7_CROAH</name>
<gene>
    <name evidence="5" type="ordered locus">CA2559_11223</name>
</gene>
<dbReference type="GO" id="GO:0016787">
    <property type="term" value="F:hydrolase activity"/>
    <property type="evidence" value="ECO:0007669"/>
    <property type="project" value="UniProtKB-KW"/>
</dbReference>
<dbReference type="PROSITE" id="PS51257">
    <property type="entry name" value="PROKAR_LIPOPROTEIN"/>
    <property type="match status" value="1"/>
</dbReference>
<sequence>MTIIKSICIAVSLMLSFSCSSDNSSTTIQDPVTENPQEEPQNLEAEDIFDVSYGDHQQQAYDIYLPANRTTEATKVILLIHGGSWTAGDKSDMNYFLPILQPQLSEYAIVNMNYVLANETTAAFPNQITDVGAVIEHVKNNASEYHINPTFGVIGLSAGAHIGLQYTYAEDTNQDIKMACSVVGPVDFTDPYYSENPQFQFVNDLVDEDAYPEGTNFEEVLSPALQVSQQSVPTILFYGESDPLVPLSQANAINDALEANNVTHQLTTYEGGHANWSLASYADLQSKLSIFINEHL</sequence>
<dbReference type="AlphaFoldDB" id="A3U9W7"/>
<evidence type="ECO:0000256" key="2">
    <source>
        <dbReference type="SAM" id="MobiDB-lite"/>
    </source>
</evidence>
<accession>A3U9W7</accession>
<evidence type="ECO:0000313" key="6">
    <source>
        <dbReference type="Proteomes" id="UP000002297"/>
    </source>
</evidence>
<feature type="chain" id="PRO_5002660389" evidence="3">
    <location>
        <begin position="22"/>
        <end position="296"/>
    </location>
</feature>
<evidence type="ECO:0000259" key="4">
    <source>
        <dbReference type="Pfam" id="PF20434"/>
    </source>
</evidence>
<dbReference type="InterPro" id="IPR029058">
    <property type="entry name" value="AB_hydrolase_fold"/>
</dbReference>
<keyword evidence="6" id="KW-1185">Reference proteome</keyword>
<dbReference type="eggNOG" id="COG0657">
    <property type="taxonomic scope" value="Bacteria"/>
</dbReference>
<feature type="signal peptide" evidence="3">
    <location>
        <begin position="1"/>
        <end position="21"/>
    </location>
</feature>
<dbReference type="KEGG" id="cat:CA2559_11223"/>
<dbReference type="Gene3D" id="3.40.50.1820">
    <property type="entry name" value="alpha/beta hydrolase"/>
    <property type="match status" value="1"/>
</dbReference>
<feature type="region of interest" description="Disordered" evidence="2">
    <location>
        <begin position="23"/>
        <end position="42"/>
    </location>
</feature>